<protein>
    <submittedName>
        <fullName evidence="2">Uncharacterized protein</fullName>
    </submittedName>
</protein>
<reference evidence="2 3" key="1">
    <citation type="submission" date="2016-01" db="EMBL/GenBank/DDBJ databases">
        <title>Genome sequence of Clostridium neopropionicum X4, DSM-3847.</title>
        <authorList>
            <person name="Poehlein A."/>
            <person name="Beck M.H."/>
            <person name="Bengelsdorf F.R."/>
            <person name="Daniel R."/>
            <person name="Duerre P."/>
        </authorList>
    </citation>
    <scope>NUCLEOTIDE SEQUENCE [LARGE SCALE GENOMIC DNA]</scope>
    <source>
        <strain evidence="2 3">DSM-3847</strain>
    </source>
</reference>
<feature type="compositionally biased region" description="Basic and acidic residues" evidence="1">
    <location>
        <begin position="7"/>
        <end position="26"/>
    </location>
</feature>
<dbReference type="EMBL" id="LRVM01000003">
    <property type="protein sequence ID" value="KXL53403.1"/>
    <property type="molecule type" value="Genomic_DNA"/>
</dbReference>
<name>A0A136WG72_9FIRM</name>
<sequence>MYHGGKFRCDNNSTREKTAEQKAREAKSLKEIESVLAEKRRESTLKQNVTDVPVSAQRHTPQMKKVGQETSLPKK</sequence>
<accession>A0A136WG72</accession>
<dbReference type="AlphaFoldDB" id="A0A136WG72"/>
<proteinExistence type="predicted"/>
<dbReference type="RefSeq" id="WP_066086426.1">
    <property type="nucleotide sequence ID" value="NZ_LRVM01000003.1"/>
</dbReference>
<evidence type="ECO:0000313" key="2">
    <source>
        <dbReference type="EMBL" id="KXL53403.1"/>
    </source>
</evidence>
<gene>
    <name evidence="2" type="ORF">CLNEO_13740</name>
</gene>
<feature type="region of interest" description="Disordered" evidence="1">
    <location>
        <begin position="1"/>
        <end position="26"/>
    </location>
</feature>
<dbReference type="Proteomes" id="UP000070539">
    <property type="component" value="Unassembled WGS sequence"/>
</dbReference>
<evidence type="ECO:0000256" key="1">
    <source>
        <dbReference type="SAM" id="MobiDB-lite"/>
    </source>
</evidence>
<evidence type="ECO:0000313" key="3">
    <source>
        <dbReference type="Proteomes" id="UP000070539"/>
    </source>
</evidence>
<organism evidence="2 3">
    <name type="scientific">Anaerotignum neopropionicum</name>
    <dbReference type="NCBI Taxonomy" id="36847"/>
    <lineage>
        <taxon>Bacteria</taxon>
        <taxon>Bacillati</taxon>
        <taxon>Bacillota</taxon>
        <taxon>Clostridia</taxon>
        <taxon>Lachnospirales</taxon>
        <taxon>Anaerotignaceae</taxon>
        <taxon>Anaerotignum</taxon>
    </lineage>
</organism>
<feature type="region of interest" description="Disordered" evidence="1">
    <location>
        <begin position="42"/>
        <end position="75"/>
    </location>
</feature>
<keyword evidence="3" id="KW-1185">Reference proteome</keyword>
<comment type="caution">
    <text evidence="2">The sequence shown here is derived from an EMBL/GenBank/DDBJ whole genome shotgun (WGS) entry which is preliminary data.</text>
</comment>